<dbReference type="Pfam" id="PF01751">
    <property type="entry name" value="Toprim"/>
    <property type="match status" value="1"/>
</dbReference>
<dbReference type="PROSITE" id="PS50880">
    <property type="entry name" value="TOPRIM"/>
    <property type="match status" value="1"/>
</dbReference>
<comment type="caution">
    <text evidence="2">The sequence shown here is derived from an EMBL/GenBank/DDBJ whole genome shotgun (WGS) entry which is preliminary data.</text>
</comment>
<protein>
    <recommendedName>
        <fullName evidence="1">Toprim domain-containing protein</fullName>
    </recommendedName>
</protein>
<dbReference type="EMBL" id="QLZQ01000006">
    <property type="protein sequence ID" value="RAZ66659.1"/>
    <property type="molecule type" value="Genomic_DNA"/>
</dbReference>
<dbReference type="Gene3D" id="3.40.1360.10">
    <property type="match status" value="1"/>
</dbReference>
<evidence type="ECO:0000259" key="1">
    <source>
        <dbReference type="PROSITE" id="PS50880"/>
    </source>
</evidence>
<dbReference type="RefSeq" id="WP_112233537.1">
    <property type="nucleotide sequence ID" value="NZ_QLZQ01000006.1"/>
</dbReference>
<dbReference type="InterPro" id="IPR006171">
    <property type="entry name" value="TOPRIM_dom"/>
</dbReference>
<dbReference type="SUPFAM" id="SSF110455">
    <property type="entry name" value="Toprim domain"/>
    <property type="match status" value="1"/>
</dbReference>
<dbReference type="AlphaFoldDB" id="A0A365K1Z0"/>
<accession>A0A365K1Z0</accession>
<feature type="domain" description="Toprim" evidence="1">
    <location>
        <begin position="2"/>
        <end position="89"/>
    </location>
</feature>
<dbReference type="PANTHER" id="PTHR39156">
    <property type="entry name" value="RIBONUCLEASE M5"/>
    <property type="match status" value="1"/>
</dbReference>
<evidence type="ECO:0000313" key="2">
    <source>
        <dbReference type="EMBL" id="RAZ66659.1"/>
    </source>
</evidence>
<gene>
    <name evidence="2" type="ORF">DP119_12725</name>
</gene>
<name>A0A365K1Z0_9BACL</name>
<dbReference type="GO" id="GO:0043822">
    <property type="term" value="F:ribonuclease M5 activity"/>
    <property type="evidence" value="ECO:0007669"/>
    <property type="project" value="TreeGrafter"/>
</dbReference>
<organism evidence="2 3">
    <name type="scientific">Planococcus maitriensis</name>
    <dbReference type="NCBI Taxonomy" id="221799"/>
    <lineage>
        <taxon>Bacteria</taxon>
        <taxon>Bacillati</taxon>
        <taxon>Bacillota</taxon>
        <taxon>Bacilli</taxon>
        <taxon>Bacillales</taxon>
        <taxon>Caryophanaceae</taxon>
        <taxon>Planococcus</taxon>
    </lineage>
</organism>
<keyword evidence="3" id="KW-1185">Reference proteome</keyword>
<proteinExistence type="predicted"/>
<dbReference type="OrthoDB" id="2417742at2"/>
<dbReference type="GO" id="GO:0006364">
    <property type="term" value="P:rRNA processing"/>
    <property type="evidence" value="ECO:0007669"/>
    <property type="project" value="TreeGrafter"/>
</dbReference>
<dbReference type="PANTHER" id="PTHR39156:SF2">
    <property type="entry name" value="DNA PRIMASE (BACTERIAL TYPE) AND SMALL PRIMASE-LIKE PROTEINS"/>
    <property type="match status" value="1"/>
</dbReference>
<sequence length="120" mass="13494">MEKVIVVEGISDKTRIAPLIAEPVTILCTNGTVSATRLEEMLLPFEGQDIIILVDADSSGDKLRKLIKREFPEARHFHIDRSYKEVATTPLRKLLDVLIAADVRVLNPVAGNDYYERMDT</sequence>
<evidence type="ECO:0000313" key="3">
    <source>
        <dbReference type="Proteomes" id="UP000251869"/>
    </source>
</evidence>
<dbReference type="Proteomes" id="UP000251869">
    <property type="component" value="Unassembled WGS sequence"/>
</dbReference>
<reference evidence="2 3" key="1">
    <citation type="submission" date="2018-06" db="EMBL/GenBank/DDBJ databases">
        <title>The draft genome sequences of strains SCU63 and S1.</title>
        <authorList>
            <person name="Gan L."/>
        </authorList>
    </citation>
    <scope>NUCLEOTIDE SEQUENCE [LARGE SCALE GENOMIC DNA]</scope>
    <source>
        <strain evidence="2 3">S1</strain>
    </source>
</reference>